<sequence>MSHDYHDPEAVKSANLARLGHMAGQIADYFKSYPEEQAVPAIAAHINEFWSRRMRQDFLAAFDAGSGELHPLARAALARIRPAAGQ</sequence>
<dbReference type="AlphaFoldDB" id="A0A0N1F3G0"/>
<protein>
    <recommendedName>
        <fullName evidence="3">Formate dehydrogenase</fullName>
    </recommendedName>
</protein>
<proteinExistence type="predicted"/>
<organism evidence="1 2">
    <name type="scientific">Bosea vaviloviae</name>
    <dbReference type="NCBI Taxonomy" id="1526658"/>
    <lineage>
        <taxon>Bacteria</taxon>
        <taxon>Pseudomonadati</taxon>
        <taxon>Pseudomonadota</taxon>
        <taxon>Alphaproteobacteria</taxon>
        <taxon>Hyphomicrobiales</taxon>
        <taxon>Boseaceae</taxon>
        <taxon>Bosea</taxon>
    </lineage>
</organism>
<evidence type="ECO:0000313" key="2">
    <source>
        <dbReference type="Proteomes" id="UP000037822"/>
    </source>
</evidence>
<evidence type="ECO:0000313" key="1">
    <source>
        <dbReference type="EMBL" id="KPH79625.1"/>
    </source>
</evidence>
<dbReference type="OrthoDB" id="7409377at2"/>
<dbReference type="RefSeq" id="WP_054210296.1">
    <property type="nucleotide sequence ID" value="NZ_LGSZ01000048.1"/>
</dbReference>
<dbReference type="InterPro" id="IPR021074">
    <property type="entry name" value="Formate_DH_dsu"/>
</dbReference>
<reference evidence="1 2" key="1">
    <citation type="submission" date="2015-07" db="EMBL/GenBank/DDBJ databases">
        <title>Whole genome sequencing of Bosea vaviloviae isolated from cave pool.</title>
        <authorList>
            <person name="Tan N.E.H."/>
            <person name="Lee Y.P."/>
            <person name="Gan H.M."/>
            <person name="Barton H."/>
            <person name="Savka M.A."/>
        </authorList>
    </citation>
    <scope>NUCLEOTIDE SEQUENCE [LARGE SCALE GENOMIC DNA]</scope>
    <source>
        <strain evidence="1 2">SD260</strain>
    </source>
</reference>
<dbReference type="EMBL" id="LGSZ01000048">
    <property type="protein sequence ID" value="KPH79625.1"/>
    <property type="molecule type" value="Genomic_DNA"/>
</dbReference>
<comment type="caution">
    <text evidence="1">The sequence shown here is derived from an EMBL/GenBank/DDBJ whole genome shotgun (WGS) entry which is preliminary data.</text>
</comment>
<gene>
    <name evidence="1" type="ORF">AE618_17310</name>
</gene>
<evidence type="ECO:0008006" key="3">
    <source>
        <dbReference type="Google" id="ProtNLM"/>
    </source>
</evidence>
<name>A0A0N1F3G0_9HYPH</name>
<dbReference type="PATRIC" id="fig|1526658.3.peg.212"/>
<accession>A0A0N1F3G0</accession>
<keyword evidence="2" id="KW-1185">Reference proteome</keyword>
<dbReference type="Proteomes" id="UP000037822">
    <property type="component" value="Unassembled WGS sequence"/>
</dbReference>
<dbReference type="Pfam" id="PF11390">
    <property type="entry name" value="FdsD"/>
    <property type="match status" value="1"/>
</dbReference>